<gene>
    <name evidence="3" type="ORF">C482_04214</name>
</gene>
<evidence type="ECO:0000313" key="3">
    <source>
        <dbReference type="EMBL" id="ELZ03195.1"/>
    </source>
</evidence>
<feature type="compositionally biased region" description="Polar residues" evidence="1">
    <location>
        <begin position="184"/>
        <end position="199"/>
    </location>
</feature>
<dbReference type="OrthoDB" id="178074at2157"/>
<proteinExistence type="predicted"/>
<dbReference type="PATRIC" id="fig|1227492.4.peg.810"/>
<feature type="transmembrane region" description="Helical" evidence="2">
    <location>
        <begin position="62"/>
        <end position="87"/>
    </location>
</feature>
<dbReference type="Proteomes" id="UP000011693">
    <property type="component" value="Unassembled WGS sequence"/>
</dbReference>
<feature type="compositionally biased region" description="Low complexity" evidence="1">
    <location>
        <begin position="110"/>
        <end position="136"/>
    </location>
</feature>
<accession>M0AXG1</accession>
<reference evidence="3 4" key="1">
    <citation type="journal article" date="2014" name="PLoS Genet.">
        <title>Phylogenetically driven sequencing of extremely halophilic archaea reveals strategies for static and dynamic osmo-response.</title>
        <authorList>
            <person name="Becker E.A."/>
            <person name="Seitzer P.M."/>
            <person name="Tritt A."/>
            <person name="Larsen D."/>
            <person name="Krusor M."/>
            <person name="Yao A.I."/>
            <person name="Wu D."/>
            <person name="Madern D."/>
            <person name="Eisen J.A."/>
            <person name="Darling A.E."/>
            <person name="Facciotti M.T."/>
        </authorList>
    </citation>
    <scope>NUCLEOTIDE SEQUENCE [LARGE SCALE GENOMIC DNA]</scope>
    <source>
        <strain evidence="3 4">JCM 10990</strain>
    </source>
</reference>
<evidence type="ECO:0000256" key="1">
    <source>
        <dbReference type="SAM" id="MobiDB-lite"/>
    </source>
</evidence>
<evidence type="ECO:0008006" key="5">
    <source>
        <dbReference type="Google" id="ProtNLM"/>
    </source>
</evidence>
<comment type="caution">
    <text evidence="3">The sequence shown here is derived from an EMBL/GenBank/DDBJ whole genome shotgun (WGS) entry which is preliminary data.</text>
</comment>
<feature type="region of interest" description="Disordered" evidence="1">
    <location>
        <begin position="105"/>
        <end position="199"/>
    </location>
</feature>
<keyword evidence="4" id="KW-1185">Reference proteome</keyword>
<keyword evidence="2" id="KW-0472">Membrane</keyword>
<protein>
    <recommendedName>
        <fullName evidence="5">SHOCT domain-containing protein</fullName>
    </recommendedName>
</protein>
<keyword evidence="2" id="KW-0812">Transmembrane</keyword>
<evidence type="ECO:0000256" key="2">
    <source>
        <dbReference type="SAM" id="Phobius"/>
    </source>
</evidence>
<evidence type="ECO:0000313" key="4">
    <source>
        <dbReference type="Proteomes" id="UP000011693"/>
    </source>
</evidence>
<organism evidence="3 4">
    <name type="scientific">Natrialba chahannaoensis JCM 10990</name>
    <dbReference type="NCBI Taxonomy" id="1227492"/>
    <lineage>
        <taxon>Archaea</taxon>
        <taxon>Methanobacteriati</taxon>
        <taxon>Methanobacteriota</taxon>
        <taxon>Stenosarchaea group</taxon>
        <taxon>Halobacteria</taxon>
        <taxon>Halobacteriales</taxon>
        <taxon>Natrialbaceae</taxon>
        <taxon>Natrialba</taxon>
    </lineage>
</organism>
<name>M0AXG1_9EURY</name>
<keyword evidence="2" id="KW-1133">Transmembrane helix</keyword>
<dbReference type="EMBL" id="AOIN01000034">
    <property type="protein sequence ID" value="ELZ03195.1"/>
    <property type="molecule type" value="Genomic_DNA"/>
</dbReference>
<feature type="transmembrane region" description="Helical" evidence="2">
    <location>
        <begin position="31"/>
        <end position="50"/>
    </location>
</feature>
<dbReference type="AlphaFoldDB" id="M0AXG1"/>
<dbReference type="RefSeq" id="WP_006166217.1">
    <property type="nucleotide sequence ID" value="NZ_AOIN01000034.1"/>
</dbReference>
<sequence>MAPRRPGSNSRSRGWHALVEHYTPDGSLGRWLLGAPAGTVGLWLLAIAFLEIPRGGLSLGMLFWTPILLSASILMLLFAVLMLWPLYLSLIGNIESTEAYAESVTGESKATGTTPVSGSTTGRTSSTGTTAAGTRSRSTRDESHSGTAPSDPFERLKRKYTAGEISEEEFERRVEAQLGGSDGATDQTSDGDTQLTDRR</sequence>